<dbReference type="Gene3D" id="3.30.1310.20">
    <property type="entry name" value="PRTase-like"/>
    <property type="match status" value="1"/>
</dbReference>
<dbReference type="CDD" id="cd06223">
    <property type="entry name" value="PRTases_typeI"/>
    <property type="match status" value="1"/>
</dbReference>
<sequence>MFTDRRDAGKKLAERLAEYREQHAVVVALPRGGVVLGYEVAKALQAPLDIVAPRKIGHPLHPEYAIGVVDEKGMRILNEAEARTVDQKWLEEETEKQRKEAARRIVLYRGGKEPVSLAGKVVIIVDDGIATGLTMRLAVRSVTAQGSEKIIVAVPVAPEESIAALKAEGADEVVVLEPPEAFAGAVGAHYARFGQVEDAEVIKLLHTHI</sequence>
<gene>
    <name evidence="2" type="ORF">A3A38_00565</name>
</gene>
<dbReference type="EMBL" id="MFLY01000030">
    <property type="protein sequence ID" value="OGG72819.1"/>
    <property type="molecule type" value="Genomic_DNA"/>
</dbReference>
<dbReference type="InterPro" id="IPR000836">
    <property type="entry name" value="PRTase_dom"/>
</dbReference>
<proteinExistence type="predicted"/>
<evidence type="ECO:0000313" key="2">
    <source>
        <dbReference type="EMBL" id="OGG72819.1"/>
    </source>
</evidence>
<accession>A0A1F6EGP6</accession>
<dbReference type="AlphaFoldDB" id="A0A1F6EGP6"/>
<dbReference type="Gene3D" id="3.40.50.2020">
    <property type="match status" value="1"/>
</dbReference>
<dbReference type="SUPFAM" id="SSF53271">
    <property type="entry name" value="PRTase-like"/>
    <property type="match status" value="1"/>
</dbReference>
<dbReference type="InterPro" id="IPR029057">
    <property type="entry name" value="PRTase-like"/>
</dbReference>
<protein>
    <submittedName>
        <fullName evidence="2">Phosphoribosyl transferase</fullName>
    </submittedName>
</protein>
<keyword evidence="2" id="KW-0808">Transferase</keyword>
<organism evidence="2 3">
    <name type="scientific">Candidatus Kaiserbacteria bacterium RIFCSPLOWO2_01_FULL_53_17</name>
    <dbReference type="NCBI Taxonomy" id="1798511"/>
    <lineage>
        <taxon>Bacteria</taxon>
        <taxon>Candidatus Kaiseribacteriota</taxon>
    </lineage>
</organism>
<dbReference type="GO" id="GO:0016740">
    <property type="term" value="F:transferase activity"/>
    <property type="evidence" value="ECO:0007669"/>
    <property type="project" value="UniProtKB-KW"/>
</dbReference>
<dbReference type="Proteomes" id="UP000177306">
    <property type="component" value="Unassembled WGS sequence"/>
</dbReference>
<evidence type="ECO:0000259" key="1">
    <source>
        <dbReference type="Pfam" id="PF00156"/>
    </source>
</evidence>
<dbReference type="Pfam" id="PF00156">
    <property type="entry name" value="Pribosyltran"/>
    <property type="match status" value="1"/>
</dbReference>
<evidence type="ECO:0000313" key="3">
    <source>
        <dbReference type="Proteomes" id="UP000177306"/>
    </source>
</evidence>
<feature type="domain" description="Phosphoribosyltransferase" evidence="1">
    <location>
        <begin position="9"/>
        <end position="162"/>
    </location>
</feature>
<reference evidence="2 3" key="1">
    <citation type="journal article" date="2016" name="Nat. Commun.">
        <title>Thousands of microbial genomes shed light on interconnected biogeochemical processes in an aquifer system.</title>
        <authorList>
            <person name="Anantharaman K."/>
            <person name="Brown C.T."/>
            <person name="Hug L.A."/>
            <person name="Sharon I."/>
            <person name="Castelle C.J."/>
            <person name="Probst A.J."/>
            <person name="Thomas B.C."/>
            <person name="Singh A."/>
            <person name="Wilkins M.J."/>
            <person name="Karaoz U."/>
            <person name="Brodie E.L."/>
            <person name="Williams K.H."/>
            <person name="Hubbard S.S."/>
            <person name="Banfield J.F."/>
        </authorList>
    </citation>
    <scope>NUCLEOTIDE SEQUENCE [LARGE SCALE GENOMIC DNA]</scope>
</reference>
<comment type="caution">
    <text evidence="2">The sequence shown here is derived from an EMBL/GenBank/DDBJ whole genome shotgun (WGS) entry which is preliminary data.</text>
</comment>
<name>A0A1F6EGP6_9BACT</name>